<reference evidence="1 2" key="1">
    <citation type="submission" date="2024-07" db="EMBL/GenBank/DDBJ databases">
        <authorList>
            <person name="Hebao G."/>
        </authorList>
    </citation>
    <scope>NUCLEOTIDE SEQUENCE [LARGE SCALE GENOMIC DNA]</scope>
    <source>
        <strain evidence="1 2">ACCC 02193</strain>
    </source>
</reference>
<proteinExistence type="predicted"/>
<evidence type="ECO:0000313" key="1">
    <source>
        <dbReference type="EMBL" id="MEY8771999.1"/>
    </source>
</evidence>
<dbReference type="Proteomes" id="UP001565243">
    <property type="component" value="Unassembled WGS sequence"/>
</dbReference>
<keyword evidence="2" id="KW-1185">Reference proteome</keyword>
<protein>
    <submittedName>
        <fullName evidence="1">Uncharacterized protein</fullName>
    </submittedName>
</protein>
<dbReference type="EMBL" id="JBGFFX010000010">
    <property type="protein sequence ID" value="MEY8771999.1"/>
    <property type="molecule type" value="Genomic_DNA"/>
</dbReference>
<accession>A0ABV4EAP1</accession>
<dbReference type="RefSeq" id="WP_301289650.1">
    <property type="nucleotide sequence ID" value="NZ_JBGFFX010000010.1"/>
</dbReference>
<gene>
    <name evidence="1" type="ORF">AB6T85_16475</name>
</gene>
<name>A0ABV4EAP1_9GAMM</name>
<evidence type="ECO:0000313" key="2">
    <source>
        <dbReference type="Proteomes" id="UP001565243"/>
    </source>
</evidence>
<comment type="caution">
    <text evidence="1">The sequence shown here is derived from an EMBL/GenBank/DDBJ whole genome shotgun (WGS) entry which is preliminary data.</text>
</comment>
<sequence length="41" mass="4734">MTDLKDYLKAQFSEAERAEIQRVADELILATGLQLLREKLL</sequence>
<organism evidence="1 2">
    <name type="scientific">Erwinia aeris</name>
    <dbReference type="NCBI Taxonomy" id="3239803"/>
    <lineage>
        <taxon>Bacteria</taxon>
        <taxon>Pseudomonadati</taxon>
        <taxon>Pseudomonadota</taxon>
        <taxon>Gammaproteobacteria</taxon>
        <taxon>Enterobacterales</taxon>
        <taxon>Erwiniaceae</taxon>
        <taxon>Erwinia</taxon>
    </lineage>
</organism>